<gene>
    <name evidence="2" type="ORF">MNODULE_20680</name>
</gene>
<dbReference type="AlphaFoldDB" id="A0A7X6DTM8"/>
<evidence type="ECO:0000313" key="2">
    <source>
        <dbReference type="EMBL" id="NKE73175.1"/>
    </source>
</evidence>
<organism evidence="2 3">
    <name type="scientific">Candidatus Manganitrophus noduliformans</name>
    <dbReference type="NCBI Taxonomy" id="2606439"/>
    <lineage>
        <taxon>Bacteria</taxon>
        <taxon>Pseudomonadati</taxon>
        <taxon>Nitrospirota</taxon>
        <taxon>Nitrospiria</taxon>
        <taxon>Candidatus Troglogloeales</taxon>
        <taxon>Candidatus Manganitrophaceae</taxon>
        <taxon>Candidatus Manganitrophus</taxon>
    </lineage>
</organism>
<accession>A0A7X6DTM8</accession>
<dbReference type="RefSeq" id="WP_168063113.1">
    <property type="nucleotide sequence ID" value="NZ_VTOW01000005.1"/>
</dbReference>
<proteinExistence type="predicted"/>
<dbReference type="PROSITE" id="PS51257">
    <property type="entry name" value="PROKAR_LIPOPROTEIN"/>
    <property type="match status" value="1"/>
</dbReference>
<feature type="region of interest" description="Disordered" evidence="1">
    <location>
        <begin position="216"/>
        <end position="235"/>
    </location>
</feature>
<evidence type="ECO:0000256" key="1">
    <source>
        <dbReference type="SAM" id="MobiDB-lite"/>
    </source>
</evidence>
<evidence type="ECO:0000313" key="3">
    <source>
        <dbReference type="Proteomes" id="UP000534783"/>
    </source>
</evidence>
<keyword evidence="3" id="KW-1185">Reference proteome</keyword>
<name>A0A7X6DTM8_9BACT</name>
<dbReference type="EMBL" id="VTOW01000005">
    <property type="protein sequence ID" value="NKE73175.1"/>
    <property type="molecule type" value="Genomic_DNA"/>
</dbReference>
<protein>
    <recommendedName>
        <fullName evidence="4">SHOCT domain-containing protein</fullName>
    </recommendedName>
</protein>
<evidence type="ECO:0008006" key="4">
    <source>
        <dbReference type="Google" id="ProtNLM"/>
    </source>
</evidence>
<dbReference type="Proteomes" id="UP000534783">
    <property type="component" value="Unassembled WGS sequence"/>
</dbReference>
<sequence>MNKKRDILKRHSRISGLLAVSVCLMLAGCFGPKEPPRYLDEGEGHLVRLDRVDPAEQYDHPAEIALETIQAVLNSIVVRHEVSFLNRLLTRQKEIRGAAFTPEEAALLAERLKRALAIATPGERAAFFLTSRKNSMTTLITSGVAYVKEKEIHLIFGNDRTAISNEHRPHIPRENPLYSFEPGSFKILPQSHQRKLSGEGRRVEAIAVDFAALVSPTPEPSASEDEKPALSSEGAPLEAQLRLLKKLREEDLITEEEYKEKKSELLKTLK</sequence>
<comment type="caution">
    <text evidence="2">The sequence shown here is derived from an EMBL/GenBank/DDBJ whole genome shotgun (WGS) entry which is preliminary data.</text>
</comment>
<reference evidence="2 3" key="1">
    <citation type="journal article" date="2020" name="Nature">
        <title>Bacterial chemolithoautotrophy via manganese oxidation.</title>
        <authorList>
            <person name="Yu H."/>
            <person name="Leadbetter J.R."/>
        </authorList>
    </citation>
    <scope>NUCLEOTIDE SEQUENCE [LARGE SCALE GENOMIC DNA]</scope>
    <source>
        <strain evidence="2 3">Mn-1</strain>
    </source>
</reference>